<organism evidence="7">
    <name type="scientific">Bacillus subtilis</name>
    <dbReference type="NCBI Taxonomy" id="1423"/>
    <lineage>
        <taxon>Bacteria</taxon>
        <taxon>Bacillati</taxon>
        <taxon>Bacillota</taxon>
        <taxon>Bacilli</taxon>
        <taxon>Bacillales</taxon>
        <taxon>Bacillaceae</taxon>
        <taxon>Bacillus</taxon>
    </lineage>
</organism>
<feature type="transmembrane region" description="Helical" evidence="5">
    <location>
        <begin position="27"/>
        <end position="54"/>
    </location>
</feature>
<dbReference type="Pfam" id="PF00877">
    <property type="entry name" value="NLPC_P60"/>
    <property type="match status" value="1"/>
</dbReference>
<name>B7U593_BACIU</name>
<evidence type="ECO:0000256" key="4">
    <source>
        <dbReference type="ARBA" id="ARBA00022807"/>
    </source>
</evidence>
<dbReference type="InterPro" id="IPR038765">
    <property type="entry name" value="Papain-like_cys_pep_sf"/>
</dbReference>
<evidence type="ECO:0000256" key="3">
    <source>
        <dbReference type="ARBA" id="ARBA00022801"/>
    </source>
</evidence>
<dbReference type="PANTHER" id="PTHR47053:SF1">
    <property type="entry name" value="MUREIN DD-ENDOPEPTIDASE MEPH-RELATED"/>
    <property type="match status" value="1"/>
</dbReference>
<keyword evidence="4" id="KW-0788">Thiol protease</keyword>
<dbReference type="MEROPS" id="C40.010"/>
<evidence type="ECO:0000313" key="7">
    <source>
        <dbReference type="EMBL" id="ACJ66896.1"/>
    </source>
</evidence>
<evidence type="ECO:0000256" key="2">
    <source>
        <dbReference type="ARBA" id="ARBA00022670"/>
    </source>
</evidence>
<dbReference type="GO" id="GO:0008234">
    <property type="term" value="F:cysteine-type peptidase activity"/>
    <property type="evidence" value="ECO:0007669"/>
    <property type="project" value="UniProtKB-KW"/>
</dbReference>
<dbReference type="SUPFAM" id="SSF54001">
    <property type="entry name" value="Cysteine proteinases"/>
    <property type="match status" value="1"/>
</dbReference>
<reference evidence="7" key="1">
    <citation type="submission" date="2008-10" db="EMBL/GenBank/DDBJ databases">
        <title>Identification of conjugative transfer genes on the p19 plasmid from the Bacillus subtilis soil strain 19.</title>
        <authorList>
            <person name="Poluektova E."/>
            <person name="Gagarina E."/>
            <person name="Shilovski I."/>
            <person name="Nezametdinova V."/>
            <person name="Prozorov A."/>
            <person name="Rodionova S."/>
        </authorList>
    </citation>
    <scope>NUCLEOTIDE SEQUENCE</scope>
    <source>
        <strain evidence="7">19</strain>
        <plasmid evidence="7">p19</plasmid>
    </source>
</reference>
<dbReference type="InterPro" id="IPR000064">
    <property type="entry name" value="NLP_P60_dom"/>
</dbReference>
<dbReference type="SUPFAM" id="SSF53955">
    <property type="entry name" value="Lysozyme-like"/>
    <property type="match status" value="1"/>
</dbReference>
<keyword evidence="2" id="KW-0645">Protease</keyword>
<dbReference type="EMBL" id="FJ434456">
    <property type="protein sequence ID" value="ACJ66896.1"/>
    <property type="molecule type" value="Genomic_DNA"/>
</dbReference>
<accession>B7U593</accession>
<feature type="domain" description="NlpC/P60" evidence="6">
    <location>
        <begin position="250"/>
        <end position="381"/>
    </location>
</feature>
<comment type="similarity">
    <text evidence="1">Belongs to the peptidase C40 family.</text>
</comment>
<protein>
    <submittedName>
        <fullName evidence="7">NLP/P60 family domain protein</fullName>
    </submittedName>
</protein>
<keyword evidence="7" id="KW-0614">Plasmid</keyword>
<keyword evidence="3" id="KW-0378">Hydrolase</keyword>
<gene>
    <name evidence="7" type="ORF">Bsb_16</name>
</gene>
<dbReference type="InterPro" id="IPR051202">
    <property type="entry name" value="Peptidase_C40"/>
</dbReference>
<evidence type="ECO:0000256" key="5">
    <source>
        <dbReference type="SAM" id="Phobius"/>
    </source>
</evidence>
<dbReference type="RefSeq" id="WP_172688803.1">
    <property type="nucleotide sequence ID" value="NZ_KX711616.1"/>
</dbReference>
<geneLocation type="plasmid" evidence="7">
    <name>p19</name>
</geneLocation>
<keyword evidence="5" id="KW-0472">Membrane</keyword>
<evidence type="ECO:0000256" key="1">
    <source>
        <dbReference type="ARBA" id="ARBA00007074"/>
    </source>
</evidence>
<keyword evidence="5" id="KW-1133">Transmembrane helix</keyword>
<dbReference type="Gene3D" id="1.10.530.10">
    <property type="match status" value="1"/>
</dbReference>
<dbReference type="CAZy" id="GH23">
    <property type="family name" value="Glycoside Hydrolase Family 23"/>
</dbReference>
<evidence type="ECO:0000259" key="6">
    <source>
        <dbReference type="PROSITE" id="PS51935"/>
    </source>
</evidence>
<dbReference type="PANTHER" id="PTHR47053">
    <property type="entry name" value="MUREIN DD-ENDOPEPTIDASE MEPH-RELATED"/>
    <property type="match status" value="1"/>
</dbReference>
<dbReference type="CDD" id="cd13399">
    <property type="entry name" value="Slt35-like"/>
    <property type="match status" value="1"/>
</dbReference>
<sequence length="383" mass="41036">MSNVAGATAKVAKEIAKARLKKVALRILLSALFSSTGLIIIGLLIVSFIIAAIVSEQNSSLDFGGGGSYEVNISDIGANEIPADFVEIYKKAGEKYGIPWTLLAAEHRVETTFSSNVSDSSVGAVGHMQFMPCTWVGWGHPSCGGLGKGNISKSQLSDVKLIKKYGGYGVDANNDGKADPWDLEDAVFSTAKYLHDNGGAQGDFRSAVYQYNHADWYVDEVFSYFNKYTSGYKLISTGGTGTGDISKGGPMAVEKAIAAGSTLVGKSPYNWGGGRTQADILRHSFDCSSFVRWAYEQGGVNLGEISSTTTDTLVKKGKAVSGNNMKRGDLIFFNTYKTNGHVGIYLGNGQFLNDNSSHGVSIDSLNNSYWRKAFKGVARRVVQ</sequence>
<dbReference type="AlphaFoldDB" id="B7U593"/>
<proteinExistence type="inferred from homology"/>
<dbReference type="PROSITE" id="PS51935">
    <property type="entry name" value="NLPC_P60"/>
    <property type="match status" value="1"/>
</dbReference>
<dbReference type="GO" id="GO:0006508">
    <property type="term" value="P:proteolysis"/>
    <property type="evidence" value="ECO:0007669"/>
    <property type="project" value="UniProtKB-KW"/>
</dbReference>
<keyword evidence="5" id="KW-0812">Transmembrane</keyword>
<dbReference type="Gene3D" id="3.90.1720.10">
    <property type="entry name" value="endopeptidase domain like (from Nostoc punctiforme)"/>
    <property type="match status" value="1"/>
</dbReference>
<dbReference type="InterPro" id="IPR023346">
    <property type="entry name" value="Lysozyme-like_dom_sf"/>
</dbReference>